<evidence type="ECO:0000313" key="2">
    <source>
        <dbReference type="EMBL" id="GFO42191.1"/>
    </source>
</evidence>
<dbReference type="EMBL" id="BLXT01007756">
    <property type="protein sequence ID" value="GFO42191.1"/>
    <property type="molecule type" value="Genomic_DNA"/>
</dbReference>
<sequence length="180" mass="19756">MPRANKRHKQCANERKNRALEKQDTAQADTRSNSSSHPMPSSALANHAHKTKSTPVVLSQCNTTCKSRSRSALKIVDIPDPVSPNTTGSPVMDLVQIQNLIMPLSCPHCQSSNLQLCTDEKSRKGLSILLKVSCGRCDQDVSQDFTSTRTKGNKSLFSINKSAVASSAVWLWTLHIQQTL</sequence>
<name>A0AAV4DDH3_9GAST</name>
<keyword evidence="3" id="KW-1185">Reference proteome</keyword>
<evidence type="ECO:0000313" key="3">
    <source>
        <dbReference type="Proteomes" id="UP000735302"/>
    </source>
</evidence>
<protein>
    <submittedName>
        <fullName evidence="2">Uncharacterized protein</fullName>
    </submittedName>
</protein>
<feature type="region of interest" description="Disordered" evidence="1">
    <location>
        <begin position="1"/>
        <end position="55"/>
    </location>
</feature>
<comment type="caution">
    <text evidence="2">The sequence shown here is derived from an EMBL/GenBank/DDBJ whole genome shotgun (WGS) entry which is preliminary data.</text>
</comment>
<feature type="compositionally biased region" description="Basic and acidic residues" evidence="1">
    <location>
        <begin position="11"/>
        <end position="24"/>
    </location>
</feature>
<proteinExistence type="predicted"/>
<feature type="compositionally biased region" description="Low complexity" evidence="1">
    <location>
        <begin position="32"/>
        <end position="42"/>
    </location>
</feature>
<dbReference type="AlphaFoldDB" id="A0AAV4DDH3"/>
<gene>
    <name evidence="2" type="ORF">PoB_006869600</name>
</gene>
<organism evidence="2 3">
    <name type="scientific">Plakobranchus ocellatus</name>
    <dbReference type="NCBI Taxonomy" id="259542"/>
    <lineage>
        <taxon>Eukaryota</taxon>
        <taxon>Metazoa</taxon>
        <taxon>Spiralia</taxon>
        <taxon>Lophotrochozoa</taxon>
        <taxon>Mollusca</taxon>
        <taxon>Gastropoda</taxon>
        <taxon>Heterobranchia</taxon>
        <taxon>Euthyneura</taxon>
        <taxon>Panpulmonata</taxon>
        <taxon>Sacoglossa</taxon>
        <taxon>Placobranchoidea</taxon>
        <taxon>Plakobranchidae</taxon>
        <taxon>Plakobranchus</taxon>
    </lineage>
</organism>
<dbReference type="Proteomes" id="UP000735302">
    <property type="component" value="Unassembled WGS sequence"/>
</dbReference>
<accession>A0AAV4DDH3</accession>
<evidence type="ECO:0000256" key="1">
    <source>
        <dbReference type="SAM" id="MobiDB-lite"/>
    </source>
</evidence>
<feature type="compositionally biased region" description="Basic residues" evidence="1">
    <location>
        <begin position="1"/>
        <end position="10"/>
    </location>
</feature>
<reference evidence="2 3" key="1">
    <citation type="journal article" date="2021" name="Elife">
        <title>Chloroplast acquisition without the gene transfer in kleptoplastic sea slugs, Plakobranchus ocellatus.</title>
        <authorList>
            <person name="Maeda T."/>
            <person name="Takahashi S."/>
            <person name="Yoshida T."/>
            <person name="Shimamura S."/>
            <person name="Takaki Y."/>
            <person name="Nagai Y."/>
            <person name="Toyoda A."/>
            <person name="Suzuki Y."/>
            <person name="Arimoto A."/>
            <person name="Ishii H."/>
            <person name="Satoh N."/>
            <person name="Nishiyama T."/>
            <person name="Hasebe M."/>
            <person name="Maruyama T."/>
            <person name="Minagawa J."/>
            <person name="Obokata J."/>
            <person name="Shigenobu S."/>
        </authorList>
    </citation>
    <scope>NUCLEOTIDE SEQUENCE [LARGE SCALE GENOMIC DNA]</scope>
</reference>